<dbReference type="EMBL" id="GL433853">
    <property type="protein sequence ID" value="EFN53015.1"/>
    <property type="molecule type" value="Genomic_DNA"/>
</dbReference>
<evidence type="ECO:0000313" key="4">
    <source>
        <dbReference type="Proteomes" id="UP000008141"/>
    </source>
</evidence>
<evidence type="ECO:0000256" key="1">
    <source>
        <dbReference type="SAM" id="Coils"/>
    </source>
</evidence>
<feature type="compositionally biased region" description="Basic and acidic residues" evidence="2">
    <location>
        <begin position="472"/>
        <end position="488"/>
    </location>
</feature>
<evidence type="ECO:0000256" key="2">
    <source>
        <dbReference type="SAM" id="MobiDB-lite"/>
    </source>
</evidence>
<feature type="region of interest" description="Disordered" evidence="2">
    <location>
        <begin position="425"/>
        <end position="496"/>
    </location>
</feature>
<feature type="coiled-coil region" evidence="1">
    <location>
        <begin position="388"/>
        <end position="415"/>
    </location>
</feature>
<reference evidence="3 4" key="1">
    <citation type="journal article" date="2010" name="Plant Cell">
        <title>The Chlorella variabilis NC64A genome reveals adaptation to photosymbiosis, coevolution with viruses, and cryptic sex.</title>
        <authorList>
            <person name="Blanc G."/>
            <person name="Duncan G."/>
            <person name="Agarkova I."/>
            <person name="Borodovsky M."/>
            <person name="Gurnon J."/>
            <person name="Kuo A."/>
            <person name="Lindquist E."/>
            <person name="Lucas S."/>
            <person name="Pangilinan J."/>
            <person name="Polle J."/>
            <person name="Salamov A."/>
            <person name="Terry A."/>
            <person name="Yamada T."/>
            <person name="Dunigan D.D."/>
            <person name="Grigoriev I.V."/>
            <person name="Claverie J.M."/>
            <person name="Van Etten J.L."/>
        </authorList>
    </citation>
    <scope>NUCLEOTIDE SEQUENCE [LARGE SCALE GENOMIC DNA]</scope>
    <source>
        <strain evidence="3 4">NC64A</strain>
    </source>
</reference>
<dbReference type="eggNOG" id="ENOG502QPTE">
    <property type="taxonomic scope" value="Eukaryota"/>
</dbReference>
<sequence>MAVLQRLSGCLAQTLRLSSRQSAALQQGAALHLSATLEARRRAGPASSDSDSDEEVLSPEEQLYEEVEMNAAAGWEIQTAVSPALAAALEAAPDDPDEADSIFEKLADVVERIESGQVTEEEVMEALGNDPDSPIEDHLRLVLEALDLYFMAAPEADPEVDSLEEFDRDLLQGLAEGLHEVLDGTRSTTVNVAPPGRLPWEVLEVDEETPMINWGVDLTEGRAADPWKNALLSEEAKELMYEMHAKQGWEVPALAEHFRIRQQRVMAIVALKEREHAARQAGIKLHTELAEALEDEFGAHHVVGSGEWHHVVLPSFPNFKELTEAEAGRLAALLEKRVGKPFDEIEPEDMSVEVTQEALGPPAVLLQVLSLQGAGLGAGAAGLGAGLLAAAGMDKEALEQELAEKEEEHLVAEFRRSLDYNLGKTGASLSRSSRKKHPPKRPEGGWGLLVQPLGKAARSGERQPYVSAPDGSQRELTADEKLHVERQQPRPRSKIL</sequence>
<keyword evidence="4" id="KW-1185">Reference proteome</keyword>
<dbReference type="RefSeq" id="XP_005845117.1">
    <property type="nucleotide sequence ID" value="XM_005845055.1"/>
</dbReference>
<dbReference type="AlphaFoldDB" id="E1ZMK5"/>
<dbReference type="Pfam" id="PF12298">
    <property type="entry name" value="Bot1p"/>
    <property type="match status" value="1"/>
</dbReference>
<dbReference type="KEGG" id="cvr:CHLNCDRAFT_137501"/>
<dbReference type="PANTHER" id="PTHR35476:SF3">
    <property type="entry name" value="SMALL RIBOSOMAL SUBUNIT PROTEIN MS75"/>
    <property type="match status" value="1"/>
</dbReference>
<keyword evidence="1" id="KW-0175">Coiled coil</keyword>
<dbReference type="InterPro" id="IPR052851">
    <property type="entry name" value="GCD1_mitochondrial"/>
</dbReference>
<dbReference type="OrthoDB" id="547043at2759"/>
<feature type="compositionally biased region" description="Acidic residues" evidence="2">
    <location>
        <begin position="50"/>
        <end position="60"/>
    </location>
</feature>
<dbReference type="Proteomes" id="UP000008141">
    <property type="component" value="Unassembled WGS sequence"/>
</dbReference>
<dbReference type="GeneID" id="17352488"/>
<organism evidence="4">
    <name type="scientific">Chlorella variabilis</name>
    <name type="common">Green alga</name>
    <dbReference type="NCBI Taxonomy" id="554065"/>
    <lineage>
        <taxon>Eukaryota</taxon>
        <taxon>Viridiplantae</taxon>
        <taxon>Chlorophyta</taxon>
        <taxon>core chlorophytes</taxon>
        <taxon>Trebouxiophyceae</taxon>
        <taxon>Chlorellales</taxon>
        <taxon>Chlorellaceae</taxon>
        <taxon>Chlorella clade</taxon>
        <taxon>Chlorella</taxon>
    </lineage>
</organism>
<dbReference type="PANTHER" id="PTHR35476">
    <property type="entry name" value="MUCIN-LIKE PROTEIN"/>
    <property type="match status" value="1"/>
</dbReference>
<proteinExistence type="predicted"/>
<gene>
    <name evidence="3" type="ORF">CHLNCDRAFT_137501</name>
</gene>
<evidence type="ECO:0000313" key="3">
    <source>
        <dbReference type="EMBL" id="EFN53015.1"/>
    </source>
</evidence>
<feature type="region of interest" description="Disordered" evidence="2">
    <location>
        <begin position="40"/>
        <end position="60"/>
    </location>
</feature>
<name>E1ZMK5_CHLVA</name>
<accession>E1ZMK5</accession>
<protein>
    <submittedName>
        <fullName evidence="3">Uncharacterized protein</fullName>
    </submittedName>
</protein>
<dbReference type="InParanoid" id="E1ZMK5"/>
<dbReference type="STRING" id="554065.E1ZMK5"/>